<proteinExistence type="predicted"/>
<accession>A0A146KH45</accession>
<dbReference type="AlphaFoldDB" id="A0A146KH45"/>
<gene>
    <name evidence="2" type="ORF">TPC1_12719</name>
</gene>
<sequence>PNSQFLDKTEAYLVSNVVKSNIEESNLHLNATRYKKAEKQQQFKFGMLNNHTEFSTNTSYLTSKQQLGLFLKQQQKQQEILEMERILLKTQYAPNLIQVVAEKLDGDPNFAIELDDVKITQRREAIMKDGKLEIKPCQFEIEQDQATVKKDEYVDQGGLKILDNKVPRKILELQKQKEQVIEKQQQKMINYVVDQLDVSVNNPMYTTATEELLKQVNKLTVKNQNFIQQCNCQCHKSKKKEVCMLCFCMPEEEQIEQRLMLLYHNNLLQDYPQQVYKEKQPQNVKNMEPNEKELMQMASQFMQSLSPQERIQVVAEQSINLVRKMWSPILTADLSPSIDPEQVQEMFSKRNKLNFDHLTQQSIADQTIKNTSELAKVMVQKAIQNKEVDKQFEEDKFLLKNKRDVSTQDVIEMRKKQTVVEKMIINSQAVSQAQIPAMQQSKHNLQQLNSQNESEARSSLYELDAPVRQVRPIIIPIMHKPTPVYQYSYKNKPKQLNLQPKSRFNEESPKQKRMKQTQLIKEEDKKEQNRQKLKQLVEETQTSPEEMQEMIEKTKKKLEEFDQQVNKNIQEKCQAIDFRVLNRHGMK</sequence>
<reference evidence="2" key="1">
    <citation type="submission" date="2015-07" db="EMBL/GenBank/DDBJ databases">
        <title>Adaptation to a free-living lifestyle via gene acquisitions in the diplomonad Trepomonas sp. PC1.</title>
        <authorList>
            <person name="Xu F."/>
            <person name="Jerlstrom-Hultqvist J."/>
            <person name="Kolisko M."/>
            <person name="Simpson A.G.B."/>
            <person name="Roger A.J."/>
            <person name="Svard S.G."/>
            <person name="Andersson J.O."/>
        </authorList>
    </citation>
    <scope>NUCLEOTIDE SEQUENCE</scope>
    <source>
        <strain evidence="2">PC1</strain>
    </source>
</reference>
<protein>
    <submittedName>
        <fullName evidence="2">Uncharacterized protein</fullName>
    </submittedName>
</protein>
<dbReference type="EMBL" id="GDID01002027">
    <property type="protein sequence ID" value="JAP94579.1"/>
    <property type="molecule type" value="Transcribed_RNA"/>
</dbReference>
<evidence type="ECO:0000256" key="1">
    <source>
        <dbReference type="SAM" id="MobiDB-lite"/>
    </source>
</evidence>
<feature type="non-terminal residue" evidence="2">
    <location>
        <position position="1"/>
    </location>
</feature>
<evidence type="ECO:0000313" key="2">
    <source>
        <dbReference type="EMBL" id="JAP94579.1"/>
    </source>
</evidence>
<feature type="compositionally biased region" description="Basic and acidic residues" evidence="1">
    <location>
        <begin position="520"/>
        <end position="530"/>
    </location>
</feature>
<name>A0A146KH45_9EUKA</name>
<feature type="region of interest" description="Disordered" evidence="1">
    <location>
        <begin position="492"/>
        <end position="548"/>
    </location>
</feature>
<organism evidence="2">
    <name type="scientific">Trepomonas sp. PC1</name>
    <dbReference type="NCBI Taxonomy" id="1076344"/>
    <lineage>
        <taxon>Eukaryota</taxon>
        <taxon>Metamonada</taxon>
        <taxon>Diplomonadida</taxon>
        <taxon>Hexamitidae</taxon>
        <taxon>Hexamitinae</taxon>
        <taxon>Trepomonas</taxon>
    </lineage>
</organism>